<dbReference type="EMBL" id="MT142661">
    <property type="protein sequence ID" value="QJA86821.1"/>
    <property type="molecule type" value="Genomic_DNA"/>
</dbReference>
<sequence>MLIVFIVIFATKQKGIAMEDNGLGKCWTKQKPDYACIFLTKENDAYNIWKFCWEIGDPPDNADEDAIYWYLAWADQDGDEWGDIAECDFDEYLILEILPTMDEVHKQWIEKQSKLIYAKWE</sequence>
<dbReference type="AlphaFoldDB" id="A0A6M3KZ22"/>
<name>A0A6M3KZ22_9ZZZZ</name>
<reference evidence="1" key="1">
    <citation type="submission" date="2020-03" db="EMBL/GenBank/DDBJ databases">
        <title>The deep terrestrial virosphere.</title>
        <authorList>
            <person name="Holmfeldt K."/>
            <person name="Nilsson E."/>
            <person name="Simone D."/>
            <person name="Lopez-Fernandez M."/>
            <person name="Wu X."/>
            <person name="de Brujin I."/>
            <person name="Lundin D."/>
            <person name="Andersson A."/>
            <person name="Bertilsson S."/>
            <person name="Dopson M."/>
        </authorList>
    </citation>
    <scope>NUCLEOTIDE SEQUENCE</scope>
    <source>
        <strain evidence="1">MM415B03118</strain>
    </source>
</reference>
<organism evidence="1">
    <name type="scientific">viral metagenome</name>
    <dbReference type="NCBI Taxonomy" id="1070528"/>
    <lineage>
        <taxon>unclassified sequences</taxon>
        <taxon>metagenomes</taxon>
        <taxon>organismal metagenomes</taxon>
    </lineage>
</organism>
<gene>
    <name evidence="1" type="ORF">MM415B03118_0007</name>
</gene>
<protein>
    <submittedName>
        <fullName evidence="1">Uncharacterized protein</fullName>
    </submittedName>
</protein>
<proteinExistence type="predicted"/>
<accession>A0A6M3KZ22</accession>
<evidence type="ECO:0000313" key="1">
    <source>
        <dbReference type="EMBL" id="QJA86821.1"/>
    </source>
</evidence>